<dbReference type="Proteomes" id="UP001317822">
    <property type="component" value="Chromosome"/>
</dbReference>
<sequence>MRKAIWIAAVAVAVVGSGAFAMANRVQRHPGPSVGERFGEMVDASRPTGPAQARFEAKLAAQTARELDVGDPESFGRPVRWMGFVSTPGINVRDSCEPRPDETPSLCMESSTGEEYREAEFRDLAQITLPARSAHSLLCHWLTPSVSGILQNASGRDNGQAELVAMPSITIENEVLDDPTIVDPVTGLPYNGRMEVYANSSMISAPLDTGEQSYQRASSTRTCISGYLNQRELVSSWGLTDAQAREFFRKPMTLRLHILVAARMVLDGQVAVSVRFVGD</sequence>
<dbReference type="EMBL" id="AP027041">
    <property type="protein sequence ID" value="BDU16509.1"/>
    <property type="molecule type" value="Genomic_DNA"/>
</dbReference>
<gene>
    <name evidence="2" type="ORF">LA521A_17100</name>
</gene>
<evidence type="ECO:0000256" key="1">
    <source>
        <dbReference type="SAM" id="SignalP"/>
    </source>
</evidence>
<proteinExistence type="predicted"/>
<reference evidence="2 3" key="1">
    <citation type="journal article" date="2023" name="Int. J. Syst. Evol. Microbiol.">
        <title>Physiological and genomic analyses of cobalamin (vitamin B12)-auxotrophy of Lysobacter auxotrophicus sp. nov., a methionine-auxotrophic chitinolytic bacterium isolated from chitin-treated soil.</title>
        <authorList>
            <person name="Saito A."/>
            <person name="Dohra H."/>
            <person name="Hamada M."/>
            <person name="Moriuchi R."/>
            <person name="Kotsuchibashi Y."/>
            <person name="Mori K."/>
        </authorList>
    </citation>
    <scope>NUCLEOTIDE SEQUENCE [LARGE SCALE GENOMIC DNA]</scope>
    <source>
        <strain evidence="2 3">5-21a</strain>
    </source>
</reference>
<name>A0ABM8DD78_9GAMM</name>
<organism evidence="2 3">
    <name type="scientific">Lysobacter auxotrophicus</name>
    <dbReference type="NCBI Taxonomy" id="2992573"/>
    <lineage>
        <taxon>Bacteria</taxon>
        <taxon>Pseudomonadati</taxon>
        <taxon>Pseudomonadota</taxon>
        <taxon>Gammaproteobacteria</taxon>
        <taxon>Lysobacterales</taxon>
        <taxon>Lysobacteraceae</taxon>
        <taxon>Lysobacter</taxon>
    </lineage>
</organism>
<evidence type="ECO:0000313" key="2">
    <source>
        <dbReference type="EMBL" id="BDU16509.1"/>
    </source>
</evidence>
<feature type="chain" id="PRO_5047237528" evidence="1">
    <location>
        <begin position="24"/>
        <end position="279"/>
    </location>
</feature>
<keyword evidence="1" id="KW-0732">Signal</keyword>
<accession>A0ABM8DD78</accession>
<feature type="signal peptide" evidence="1">
    <location>
        <begin position="1"/>
        <end position="23"/>
    </location>
</feature>
<keyword evidence="3" id="KW-1185">Reference proteome</keyword>
<evidence type="ECO:0000313" key="3">
    <source>
        <dbReference type="Proteomes" id="UP001317822"/>
    </source>
</evidence>
<dbReference type="RefSeq" id="WP_281781894.1">
    <property type="nucleotide sequence ID" value="NZ_AP027041.1"/>
</dbReference>
<protein>
    <submittedName>
        <fullName evidence="2">Uncharacterized protein</fullName>
    </submittedName>
</protein>